<evidence type="ECO:0000313" key="7">
    <source>
        <dbReference type="Proteomes" id="UP001465755"/>
    </source>
</evidence>
<keyword evidence="4" id="KW-0812">Transmembrane</keyword>
<keyword evidence="7" id="KW-1185">Reference proteome</keyword>
<dbReference type="EMBL" id="JALJOQ010000004">
    <property type="protein sequence ID" value="KAK9813485.1"/>
    <property type="molecule type" value="Genomic_DNA"/>
</dbReference>
<organism evidence="6 7">
    <name type="scientific">Symbiochloris irregularis</name>
    <dbReference type="NCBI Taxonomy" id="706552"/>
    <lineage>
        <taxon>Eukaryota</taxon>
        <taxon>Viridiplantae</taxon>
        <taxon>Chlorophyta</taxon>
        <taxon>core chlorophytes</taxon>
        <taxon>Trebouxiophyceae</taxon>
        <taxon>Trebouxiales</taxon>
        <taxon>Trebouxiaceae</taxon>
        <taxon>Symbiochloris</taxon>
    </lineage>
</organism>
<dbReference type="InterPro" id="IPR051558">
    <property type="entry name" value="Metallophosphoesterase_PAP"/>
</dbReference>
<dbReference type="GO" id="GO:0016787">
    <property type="term" value="F:hydrolase activity"/>
    <property type="evidence" value="ECO:0007669"/>
    <property type="project" value="UniProtKB-KW"/>
</dbReference>
<dbReference type="SUPFAM" id="SSF56300">
    <property type="entry name" value="Metallo-dependent phosphatases"/>
    <property type="match status" value="1"/>
</dbReference>
<evidence type="ECO:0000256" key="3">
    <source>
        <dbReference type="SAM" id="MobiDB-lite"/>
    </source>
</evidence>
<comment type="caution">
    <text evidence="6">The sequence shown here is derived from an EMBL/GenBank/DDBJ whole genome shotgun (WGS) entry which is preliminary data.</text>
</comment>
<feature type="domain" description="Calcineurin-like phosphoesterase" evidence="5">
    <location>
        <begin position="109"/>
        <end position="339"/>
    </location>
</feature>
<name>A0AAW1PYL1_9CHLO</name>
<evidence type="ECO:0000256" key="1">
    <source>
        <dbReference type="ARBA" id="ARBA00022729"/>
    </source>
</evidence>
<dbReference type="Gene3D" id="3.60.21.10">
    <property type="match status" value="1"/>
</dbReference>
<evidence type="ECO:0000256" key="4">
    <source>
        <dbReference type="SAM" id="Phobius"/>
    </source>
</evidence>
<evidence type="ECO:0000313" key="6">
    <source>
        <dbReference type="EMBL" id="KAK9813485.1"/>
    </source>
</evidence>
<dbReference type="PANTHER" id="PTHR10161:SF14">
    <property type="entry name" value="TARTRATE-RESISTANT ACID PHOSPHATASE TYPE 5"/>
    <property type="match status" value="1"/>
</dbReference>
<dbReference type="InterPro" id="IPR029052">
    <property type="entry name" value="Metallo-depent_PP-like"/>
</dbReference>
<dbReference type="PANTHER" id="PTHR10161">
    <property type="entry name" value="TARTRATE-RESISTANT ACID PHOSPHATASE TYPE 5"/>
    <property type="match status" value="1"/>
</dbReference>
<keyword evidence="2" id="KW-0378">Hydrolase</keyword>
<gene>
    <name evidence="6" type="ORF">WJX73_001645</name>
</gene>
<dbReference type="InterPro" id="IPR004843">
    <property type="entry name" value="Calcineurin-like_PHP"/>
</dbReference>
<dbReference type="Pfam" id="PF00149">
    <property type="entry name" value="Metallophos"/>
    <property type="match status" value="1"/>
</dbReference>
<keyword evidence="1" id="KW-0732">Signal</keyword>
<evidence type="ECO:0000259" key="5">
    <source>
        <dbReference type="Pfam" id="PF00149"/>
    </source>
</evidence>
<feature type="transmembrane region" description="Helical" evidence="4">
    <location>
        <begin position="79"/>
        <end position="97"/>
    </location>
</feature>
<dbReference type="AlphaFoldDB" id="A0AAW1PYL1"/>
<keyword evidence="4" id="KW-1133">Transmembrane helix</keyword>
<reference evidence="6 7" key="1">
    <citation type="journal article" date="2024" name="Nat. Commun.">
        <title>Phylogenomics reveals the evolutionary origins of lichenization in chlorophyte algae.</title>
        <authorList>
            <person name="Puginier C."/>
            <person name="Libourel C."/>
            <person name="Otte J."/>
            <person name="Skaloud P."/>
            <person name="Haon M."/>
            <person name="Grisel S."/>
            <person name="Petersen M."/>
            <person name="Berrin J.G."/>
            <person name="Delaux P.M."/>
            <person name="Dal Grande F."/>
            <person name="Keller J."/>
        </authorList>
    </citation>
    <scope>NUCLEOTIDE SEQUENCE [LARGE SCALE GENOMIC DNA]</scope>
    <source>
        <strain evidence="6 7">SAG 2036</strain>
    </source>
</reference>
<protein>
    <recommendedName>
        <fullName evidence="5">Calcineurin-like phosphoesterase domain-containing protein</fullName>
    </recommendedName>
</protein>
<feature type="region of interest" description="Disordered" evidence="3">
    <location>
        <begin position="1"/>
        <end position="62"/>
    </location>
</feature>
<evidence type="ECO:0000256" key="2">
    <source>
        <dbReference type="ARBA" id="ARBA00022801"/>
    </source>
</evidence>
<accession>A0AAW1PYL1</accession>
<dbReference type="Proteomes" id="UP001465755">
    <property type="component" value="Unassembled WGS sequence"/>
</dbReference>
<keyword evidence="4" id="KW-0472">Membrane</keyword>
<sequence length="420" mass="47034">MTNYQSLEDETTAVELTSPSSDAEAQDAASDRALLGDHSGRANHSAPLGTITRENRDESGSSPGFDLRKAFWHKRAQQVLAGLVGLAFVLVIAAYLFDLDDVLEGRKVTFFVVGDWGRNGQYNQSLVAAAMAQHARKHKPQFIISTGDNFYESGLTSTEDEQFRTSFTDVYNDPGLQVEWWAVLGNHDYGEMWNVSVMPAPTNCRGLKYPSQCYYSPLHELSAALTRRDWRWHCERWYQRSLGRGDTDFFFIDTNPGVSDYRQDVWAANKGGLLEQSWEAELLELDSRLAASRAKWKLVVGHHPILSNNFPIDNELSSSLQPILERHGVQAYFSGHEHMLAHLRQPGFCTHQIISGGGSLTDYPPHFDDPLAASLLQYPGSGFVSCSLDVKEDLKCKFIGIHSEKAVYSLKIPLDLCKNL</sequence>
<feature type="compositionally biased region" description="Low complexity" evidence="3">
    <location>
        <begin position="20"/>
        <end position="33"/>
    </location>
</feature>
<proteinExistence type="predicted"/>